<dbReference type="RefSeq" id="WP_229643690.1">
    <property type="nucleotide sequence ID" value="NZ_BSDO01000011.1"/>
</dbReference>
<evidence type="ECO:0000256" key="7">
    <source>
        <dbReference type="ARBA" id="ARBA00023136"/>
    </source>
</evidence>
<evidence type="ECO:0000313" key="12">
    <source>
        <dbReference type="EMBL" id="MDR6336524.1"/>
    </source>
</evidence>
<dbReference type="InterPro" id="IPR035906">
    <property type="entry name" value="MetI-like_sf"/>
</dbReference>
<keyword evidence="14" id="KW-1185">Reference proteome</keyword>
<evidence type="ECO:0000256" key="2">
    <source>
        <dbReference type="ARBA" id="ARBA00009306"/>
    </source>
</evidence>
<evidence type="ECO:0000256" key="5">
    <source>
        <dbReference type="ARBA" id="ARBA00022692"/>
    </source>
</evidence>
<dbReference type="GO" id="GO:0010438">
    <property type="term" value="P:cellular response to sulfur starvation"/>
    <property type="evidence" value="ECO:0007669"/>
    <property type="project" value="TreeGrafter"/>
</dbReference>
<dbReference type="GeneID" id="95765543"/>
<accession>A0A9W6CQP1</accession>
<gene>
    <name evidence="11" type="primary">tauC</name>
    <name evidence="12" type="ORF">GGQ86_005027</name>
    <name evidence="11" type="ORF">XFLAVUS301_47730</name>
</gene>
<organism evidence="11 13">
    <name type="scientific">Xanthobacter flavus</name>
    <dbReference type="NCBI Taxonomy" id="281"/>
    <lineage>
        <taxon>Bacteria</taxon>
        <taxon>Pseudomonadati</taxon>
        <taxon>Pseudomonadota</taxon>
        <taxon>Alphaproteobacteria</taxon>
        <taxon>Hyphomicrobiales</taxon>
        <taxon>Xanthobacteraceae</taxon>
        <taxon>Xanthobacter</taxon>
    </lineage>
</organism>
<keyword evidence="3 9" id="KW-0813">Transport</keyword>
<evidence type="ECO:0000313" key="14">
    <source>
        <dbReference type="Proteomes" id="UP001245370"/>
    </source>
</evidence>
<dbReference type="Proteomes" id="UP001245370">
    <property type="component" value="Unassembled WGS sequence"/>
</dbReference>
<dbReference type="SUPFAM" id="SSF161098">
    <property type="entry name" value="MetI-like"/>
    <property type="match status" value="1"/>
</dbReference>
<evidence type="ECO:0000256" key="9">
    <source>
        <dbReference type="RuleBase" id="RU363032"/>
    </source>
</evidence>
<dbReference type="Proteomes" id="UP001144397">
    <property type="component" value="Unassembled WGS sequence"/>
</dbReference>
<evidence type="ECO:0000313" key="11">
    <source>
        <dbReference type="EMBL" id="GLI25099.1"/>
    </source>
</evidence>
<dbReference type="EMBL" id="BSDO01000011">
    <property type="protein sequence ID" value="GLI25099.1"/>
    <property type="molecule type" value="Genomic_DNA"/>
</dbReference>
<keyword evidence="6 9" id="KW-1133">Transmembrane helix</keyword>
<evidence type="ECO:0000256" key="1">
    <source>
        <dbReference type="ARBA" id="ARBA00004651"/>
    </source>
</evidence>
<dbReference type="PANTHER" id="PTHR30151:SF25">
    <property type="entry name" value="TAURINE TRANSPORT SYSTEM PERMEASE PROTEIN TAUC"/>
    <property type="match status" value="1"/>
</dbReference>
<feature type="transmembrane region" description="Helical" evidence="9">
    <location>
        <begin position="216"/>
        <end position="238"/>
    </location>
</feature>
<feature type="transmembrane region" description="Helical" evidence="9">
    <location>
        <begin position="33"/>
        <end position="54"/>
    </location>
</feature>
<dbReference type="FunFam" id="1.10.3720.10:FF:000003">
    <property type="entry name" value="Aliphatic sulfonate ABC transporter permease"/>
    <property type="match status" value="1"/>
</dbReference>
<proteinExistence type="inferred from homology"/>
<dbReference type="EMBL" id="JAVDPY010000013">
    <property type="protein sequence ID" value="MDR6336524.1"/>
    <property type="molecule type" value="Genomic_DNA"/>
</dbReference>
<dbReference type="GO" id="GO:0042918">
    <property type="term" value="P:alkanesulfonate transmembrane transport"/>
    <property type="evidence" value="ECO:0007669"/>
    <property type="project" value="UniProtKB-ARBA"/>
</dbReference>
<comment type="caution">
    <text evidence="11">The sequence shown here is derived from an EMBL/GenBank/DDBJ whole genome shotgun (WGS) entry which is preliminary data.</text>
</comment>
<feature type="transmembrane region" description="Helical" evidence="9">
    <location>
        <begin position="244"/>
        <end position="270"/>
    </location>
</feature>
<evidence type="ECO:0000256" key="3">
    <source>
        <dbReference type="ARBA" id="ARBA00022448"/>
    </source>
</evidence>
<protein>
    <submittedName>
        <fullName evidence="11">Taurine ABC transporter permease</fullName>
    </submittedName>
    <submittedName>
        <fullName evidence="12">Taurine transport system permease protein</fullName>
    </submittedName>
</protein>
<evidence type="ECO:0000256" key="8">
    <source>
        <dbReference type="ARBA" id="ARBA00056719"/>
    </source>
</evidence>
<comment type="similarity">
    <text evidence="2 9">Belongs to the binding-protein-dependent transport system permease family.</text>
</comment>
<comment type="function">
    <text evidence="8">Probably part of an ABC transporter complex. Probably responsible for the translocation of the substrate across the membrane.</text>
</comment>
<evidence type="ECO:0000259" key="10">
    <source>
        <dbReference type="PROSITE" id="PS50928"/>
    </source>
</evidence>
<evidence type="ECO:0000313" key="13">
    <source>
        <dbReference type="Proteomes" id="UP001144397"/>
    </source>
</evidence>
<dbReference type="InterPro" id="IPR000515">
    <property type="entry name" value="MetI-like"/>
</dbReference>
<dbReference type="CDD" id="cd06261">
    <property type="entry name" value="TM_PBP2"/>
    <property type="match status" value="1"/>
</dbReference>
<comment type="subcellular location">
    <subcellularLocation>
        <location evidence="1 9">Cell membrane</location>
        <topology evidence="1 9">Multi-pass membrane protein</topology>
    </subcellularLocation>
</comment>
<dbReference type="Pfam" id="PF00528">
    <property type="entry name" value="BPD_transp_1"/>
    <property type="match status" value="1"/>
</dbReference>
<reference evidence="12 14" key="2">
    <citation type="submission" date="2023-07" db="EMBL/GenBank/DDBJ databases">
        <title>Genomic Encyclopedia of Type Strains, Phase IV (KMG-IV): sequencing the most valuable type-strain genomes for metagenomic binning, comparative biology and taxonomic classification.</title>
        <authorList>
            <person name="Goeker M."/>
        </authorList>
    </citation>
    <scope>NUCLEOTIDE SEQUENCE [LARGE SCALE GENOMIC DNA]</scope>
    <source>
        <strain evidence="12 14">DSM 338</strain>
    </source>
</reference>
<evidence type="ECO:0000256" key="6">
    <source>
        <dbReference type="ARBA" id="ARBA00022989"/>
    </source>
</evidence>
<dbReference type="PANTHER" id="PTHR30151">
    <property type="entry name" value="ALKANE SULFONATE ABC TRANSPORTER-RELATED, MEMBRANE SUBUNIT"/>
    <property type="match status" value="1"/>
</dbReference>
<feature type="domain" description="ABC transmembrane type-1" evidence="10">
    <location>
        <begin position="87"/>
        <end position="267"/>
    </location>
</feature>
<keyword evidence="7 9" id="KW-0472">Membrane</keyword>
<dbReference type="GO" id="GO:0005886">
    <property type="term" value="C:plasma membrane"/>
    <property type="evidence" value="ECO:0007669"/>
    <property type="project" value="UniProtKB-SubCell"/>
</dbReference>
<feature type="transmembrane region" description="Helical" evidence="9">
    <location>
        <begin position="135"/>
        <end position="161"/>
    </location>
</feature>
<reference evidence="11" key="1">
    <citation type="submission" date="2022-12" db="EMBL/GenBank/DDBJ databases">
        <title>Reference genome sequencing for broad-spectrum identification of bacterial and archaeal isolates by mass spectrometry.</title>
        <authorList>
            <person name="Sekiguchi Y."/>
            <person name="Tourlousse D.M."/>
        </authorList>
    </citation>
    <scope>NUCLEOTIDE SEQUENCE</scope>
    <source>
        <strain evidence="11">301</strain>
    </source>
</reference>
<feature type="transmembrane region" description="Helical" evidence="9">
    <location>
        <begin position="95"/>
        <end position="115"/>
    </location>
</feature>
<name>A0A9W6CQP1_XANFL</name>
<keyword evidence="4" id="KW-1003">Cell membrane</keyword>
<dbReference type="AlphaFoldDB" id="A0A9W6CQP1"/>
<dbReference type="Gene3D" id="1.10.3720.10">
    <property type="entry name" value="MetI-like"/>
    <property type="match status" value="1"/>
</dbReference>
<dbReference type="PROSITE" id="PS50928">
    <property type="entry name" value="ABC_TM1"/>
    <property type="match status" value="1"/>
</dbReference>
<evidence type="ECO:0000256" key="4">
    <source>
        <dbReference type="ARBA" id="ARBA00022475"/>
    </source>
</evidence>
<keyword evidence="5 9" id="KW-0812">Transmembrane</keyword>
<sequence>MTAVETASERAQRAARPKLLPARLRAALPRTRLLTTLTAASLFALWWLAAHYAWVNPLFLPSPKAVWDAFVRTATVGYQGSLLHEHLIASLYRVLAGYALACLVGIPLGIVMGLSRDVKAVFDPVIEFYRPLPPLALYTLIVMWLGIGDASKVAILFLAALPPLTISSMHAAASVDPRYVKAAKSLGANSRQLFRHVFLPACMPGICTGMRISLGFTYTVLVAAEIVAATAGLGWMIWDASKFLLGDIVIMGLFVLAFTGMALDFLIRLAERALTPWRFR</sequence>